<gene>
    <name evidence="1" type="ORF">XH86_19465</name>
</gene>
<dbReference type="Proteomes" id="UP000593880">
    <property type="component" value="Chromosome"/>
</dbReference>
<name>A0ABX6UH42_9BRAD</name>
<organism evidence="1 2">
    <name type="scientific">Bradyrhizobium guangdongense</name>
    <dbReference type="NCBI Taxonomy" id="1325090"/>
    <lineage>
        <taxon>Bacteria</taxon>
        <taxon>Pseudomonadati</taxon>
        <taxon>Pseudomonadota</taxon>
        <taxon>Alphaproteobacteria</taxon>
        <taxon>Hyphomicrobiales</taxon>
        <taxon>Nitrobacteraceae</taxon>
        <taxon>Bradyrhizobium</taxon>
    </lineage>
</organism>
<keyword evidence="2" id="KW-1185">Reference proteome</keyword>
<evidence type="ECO:0000313" key="2">
    <source>
        <dbReference type="Proteomes" id="UP000593880"/>
    </source>
</evidence>
<evidence type="ECO:0000313" key="1">
    <source>
        <dbReference type="EMBL" id="QOZ60656.1"/>
    </source>
</evidence>
<sequence>MQEVLDALEAPPIDPEARIALQRYYVRCEMLRKVDKRYSEDGRSRITLLVRTIIESEGNENALVEPVLVAVNSVLRPGWTGKGLAFIEAFDGFPFVTTLETMRGLNLFKEENLGQYLGMVLHNRLLSLLGPPEALSAEKPKRKPARPLRRAA</sequence>
<proteinExistence type="predicted"/>
<reference evidence="1 2" key="1">
    <citation type="submission" date="2018-06" db="EMBL/GenBank/DDBJ databases">
        <title>Comparative genomics of rhizobia nodulating Arachis hypogaea in China.</title>
        <authorList>
            <person name="Li Y."/>
        </authorList>
    </citation>
    <scope>NUCLEOTIDE SEQUENCE [LARGE SCALE GENOMIC DNA]</scope>
    <source>
        <strain evidence="1 2">CCBAU 51658</strain>
    </source>
</reference>
<protein>
    <submittedName>
        <fullName evidence="1">Uncharacterized protein</fullName>
    </submittedName>
</protein>
<accession>A0ABX6UH42</accession>
<dbReference type="EMBL" id="CP030057">
    <property type="protein sequence ID" value="QOZ60656.1"/>
    <property type="molecule type" value="Genomic_DNA"/>
</dbReference>